<proteinExistence type="predicted"/>
<reference evidence="1 2" key="1">
    <citation type="submission" date="2023-01" db="EMBL/GenBank/DDBJ databases">
        <title>Novel diversity within Roseofilum (Cyanobacteria; Desertifilaceae) from marine benthic mats with descriptions of four novel species.</title>
        <authorList>
            <person name="Wang Y."/>
            <person name="Berthold D.E."/>
            <person name="Hu J."/>
            <person name="Lefler F.W."/>
            <person name="Laughinghouse H.D. IV."/>
        </authorList>
    </citation>
    <scope>NUCLEOTIDE SEQUENCE [LARGE SCALE GENOMIC DNA]</scope>
    <source>
        <strain evidence="1 2">BLCC-M154</strain>
    </source>
</reference>
<keyword evidence="2" id="KW-1185">Reference proteome</keyword>
<dbReference type="RefSeq" id="WP_283753757.1">
    <property type="nucleotide sequence ID" value="NZ_JAQOSP010000076.1"/>
</dbReference>
<name>A0ABT7ASV1_9CYAN</name>
<accession>A0ABT7ASV1</accession>
<sequence>MFSECDRLTMLLEQIKEKLDQFNDEQLNQVADFIDSIEAQERYPTGQNRKLWQNTTPTERAEEFRDWVSGLARTNISLPDEAFNRDSLYEE</sequence>
<evidence type="ECO:0008006" key="3">
    <source>
        <dbReference type="Google" id="ProtNLM"/>
    </source>
</evidence>
<evidence type="ECO:0000313" key="1">
    <source>
        <dbReference type="EMBL" id="MDJ1169993.1"/>
    </source>
</evidence>
<gene>
    <name evidence="1" type="ORF">PMG71_11195</name>
</gene>
<dbReference type="Proteomes" id="UP001235303">
    <property type="component" value="Unassembled WGS sequence"/>
</dbReference>
<evidence type="ECO:0000313" key="2">
    <source>
        <dbReference type="Proteomes" id="UP001235303"/>
    </source>
</evidence>
<comment type="caution">
    <text evidence="1">The sequence shown here is derived from an EMBL/GenBank/DDBJ whole genome shotgun (WGS) entry which is preliminary data.</text>
</comment>
<dbReference type="EMBL" id="JAQOSP010000076">
    <property type="protein sequence ID" value="MDJ1169993.1"/>
    <property type="molecule type" value="Genomic_DNA"/>
</dbReference>
<organism evidence="1 2">
    <name type="scientific">Roseofilum acuticapitatum BLCC-M154</name>
    <dbReference type="NCBI Taxonomy" id="3022444"/>
    <lineage>
        <taxon>Bacteria</taxon>
        <taxon>Bacillati</taxon>
        <taxon>Cyanobacteriota</taxon>
        <taxon>Cyanophyceae</taxon>
        <taxon>Desertifilales</taxon>
        <taxon>Desertifilaceae</taxon>
        <taxon>Roseofilum</taxon>
        <taxon>Roseofilum acuticapitatum</taxon>
    </lineage>
</organism>
<protein>
    <recommendedName>
        <fullName evidence="3">DUF2281 domain-containing protein</fullName>
    </recommendedName>
</protein>